<name>A0AAU2HAR9_9ACTN</name>
<feature type="transmembrane region" description="Helical" evidence="4">
    <location>
        <begin position="142"/>
        <end position="159"/>
    </location>
</feature>
<dbReference type="CDD" id="cd16917">
    <property type="entry name" value="HATPase_UhpB-NarQ-NarX-like"/>
    <property type="match status" value="1"/>
</dbReference>
<keyword evidence="2 6" id="KW-0418">Kinase</keyword>
<sequence>MDETAYVRGGRSAPTFAAYGLTLASAVIWAVLALAHLDDARLTPYIIPRGVPVVAATGVVLLGAFMTAHCPRSVLGPLLVATGTASVLSDAGLIAVVVTDAPHGVDVTMAVVSRLSYALAAFTFYALPLYLPSGELPRHRLWRPYLVLVAAWSLVPAYTDPVPYTVPDPFDRGASQRLRTALLDHVPVVPLTTVLLLTGLTAMAVRWWRTPDRRQIIPVLPYVLWLVFLYVNRIAPPTGALWSYAYAVAFLWPFCAIYGISRDRSGQLDRATRKILASLLLTAALIAVYTVVSLLVLRALPGGLSTQALVSGAVGLAAGALLYPCARLAVRVVDRIYYGDRAHPYQVVRALSRRLSQAAAPAQAPRLLCDTVVSTLNLPGAKVVVDTRGGPRTLAAAGEPVPDSYGFPLAYEGNVIGHLHVTPRAGQRALDRQDQEVLRSLADQASPALASVRLYEDLRAARERMVVTREEARRTLRHDLHDSLGPALSGARLQIDTARFAVPDGSAAARPLETASEGIGQAIAELRQISAGLAPAALDRNGLDGALRQLADRFGQRLPVDMCFTPDPLPGLPAAVEVAVYLIGGEALNNVVRHSGAAAAVLSVRVVPDEVTIEVSDDGHGLAQHRSGDGVGIRSMRERATELGGQFTLARGADRGMVVRASFPPVAGPFPG</sequence>
<evidence type="ECO:0000313" key="6">
    <source>
        <dbReference type="EMBL" id="WTU44385.1"/>
    </source>
</evidence>
<dbReference type="Gene3D" id="3.30.565.10">
    <property type="entry name" value="Histidine kinase-like ATPase, C-terminal domain"/>
    <property type="match status" value="1"/>
</dbReference>
<dbReference type="PANTHER" id="PTHR24421">
    <property type="entry name" value="NITRATE/NITRITE SENSOR PROTEIN NARX-RELATED"/>
    <property type="match status" value="1"/>
</dbReference>
<dbReference type="Gene3D" id="1.20.5.1930">
    <property type="match status" value="1"/>
</dbReference>
<dbReference type="GO" id="GO:0000155">
    <property type="term" value="F:phosphorelay sensor kinase activity"/>
    <property type="evidence" value="ECO:0007669"/>
    <property type="project" value="InterPro"/>
</dbReference>
<dbReference type="SUPFAM" id="SSF55874">
    <property type="entry name" value="ATPase domain of HSP90 chaperone/DNA topoisomerase II/histidine kinase"/>
    <property type="match status" value="1"/>
</dbReference>
<dbReference type="AlphaFoldDB" id="A0AAU2HAR9"/>
<feature type="transmembrane region" description="Helical" evidence="4">
    <location>
        <begin position="275"/>
        <end position="296"/>
    </location>
</feature>
<feature type="transmembrane region" description="Helical" evidence="4">
    <location>
        <begin position="16"/>
        <end position="34"/>
    </location>
</feature>
<dbReference type="Gene3D" id="3.30.450.40">
    <property type="match status" value="1"/>
</dbReference>
<keyword evidence="4" id="KW-1133">Transmembrane helix</keyword>
<feature type="transmembrane region" description="Helical" evidence="4">
    <location>
        <begin position="215"/>
        <end position="235"/>
    </location>
</feature>
<keyword evidence="3" id="KW-0902">Two-component regulatory system</keyword>
<accession>A0AAU2HAR9</accession>
<dbReference type="Pfam" id="PF02518">
    <property type="entry name" value="HATPase_c"/>
    <property type="match status" value="1"/>
</dbReference>
<keyword evidence="4" id="KW-0472">Membrane</keyword>
<evidence type="ECO:0000256" key="3">
    <source>
        <dbReference type="ARBA" id="ARBA00023012"/>
    </source>
</evidence>
<dbReference type="InterPro" id="IPR011712">
    <property type="entry name" value="Sig_transdc_His_kin_sub3_dim/P"/>
</dbReference>
<dbReference type="GO" id="GO:0046983">
    <property type="term" value="F:protein dimerization activity"/>
    <property type="evidence" value="ECO:0007669"/>
    <property type="project" value="InterPro"/>
</dbReference>
<dbReference type="SUPFAM" id="SSF55781">
    <property type="entry name" value="GAF domain-like"/>
    <property type="match status" value="1"/>
</dbReference>
<feature type="transmembrane region" description="Helical" evidence="4">
    <location>
        <begin position="111"/>
        <end position="130"/>
    </location>
</feature>
<dbReference type="GO" id="GO:0016020">
    <property type="term" value="C:membrane"/>
    <property type="evidence" value="ECO:0007669"/>
    <property type="project" value="InterPro"/>
</dbReference>
<feature type="transmembrane region" description="Helical" evidence="4">
    <location>
        <begin position="78"/>
        <end position="99"/>
    </location>
</feature>
<dbReference type="InterPro" id="IPR036890">
    <property type="entry name" value="HATPase_C_sf"/>
</dbReference>
<organism evidence="6">
    <name type="scientific">Streptomyces sp. NBC_00060</name>
    <dbReference type="NCBI Taxonomy" id="2975636"/>
    <lineage>
        <taxon>Bacteria</taxon>
        <taxon>Bacillati</taxon>
        <taxon>Actinomycetota</taxon>
        <taxon>Actinomycetes</taxon>
        <taxon>Kitasatosporales</taxon>
        <taxon>Streptomycetaceae</taxon>
        <taxon>Streptomyces</taxon>
    </lineage>
</organism>
<dbReference type="InterPro" id="IPR003594">
    <property type="entry name" value="HATPase_dom"/>
</dbReference>
<dbReference type="SMART" id="SM00387">
    <property type="entry name" value="HATPase_c"/>
    <property type="match status" value="1"/>
</dbReference>
<evidence type="ECO:0000256" key="4">
    <source>
        <dbReference type="SAM" id="Phobius"/>
    </source>
</evidence>
<keyword evidence="4" id="KW-0812">Transmembrane</keyword>
<evidence type="ECO:0000256" key="1">
    <source>
        <dbReference type="ARBA" id="ARBA00022679"/>
    </source>
</evidence>
<evidence type="ECO:0000256" key="2">
    <source>
        <dbReference type="ARBA" id="ARBA00022777"/>
    </source>
</evidence>
<dbReference type="Pfam" id="PF07730">
    <property type="entry name" value="HisKA_3"/>
    <property type="match status" value="1"/>
</dbReference>
<keyword evidence="1" id="KW-0808">Transferase</keyword>
<reference evidence="6" key="1">
    <citation type="submission" date="2022-10" db="EMBL/GenBank/DDBJ databases">
        <title>The complete genomes of actinobacterial strains from the NBC collection.</title>
        <authorList>
            <person name="Joergensen T.S."/>
            <person name="Alvarez Arevalo M."/>
            <person name="Sterndorff E.B."/>
            <person name="Faurdal D."/>
            <person name="Vuksanovic O."/>
            <person name="Mourched A.-S."/>
            <person name="Charusanti P."/>
            <person name="Shaw S."/>
            <person name="Blin K."/>
            <person name="Weber T."/>
        </authorList>
    </citation>
    <scope>NUCLEOTIDE SEQUENCE</scope>
    <source>
        <strain evidence="6">NBC_00060</strain>
    </source>
</reference>
<dbReference type="InterPro" id="IPR050482">
    <property type="entry name" value="Sensor_HK_TwoCompSys"/>
</dbReference>
<gene>
    <name evidence="6" type="ORF">OHV25_34790</name>
</gene>
<evidence type="ECO:0000259" key="5">
    <source>
        <dbReference type="SMART" id="SM00387"/>
    </source>
</evidence>
<proteinExistence type="predicted"/>
<feature type="transmembrane region" description="Helical" evidence="4">
    <location>
        <begin position="241"/>
        <end position="260"/>
    </location>
</feature>
<dbReference type="InterPro" id="IPR029016">
    <property type="entry name" value="GAF-like_dom_sf"/>
</dbReference>
<feature type="transmembrane region" description="Helical" evidence="4">
    <location>
        <begin position="188"/>
        <end position="208"/>
    </location>
</feature>
<dbReference type="EMBL" id="CP108253">
    <property type="protein sequence ID" value="WTU44385.1"/>
    <property type="molecule type" value="Genomic_DNA"/>
</dbReference>
<feature type="transmembrane region" description="Helical" evidence="4">
    <location>
        <begin position="46"/>
        <end position="66"/>
    </location>
</feature>
<protein>
    <submittedName>
        <fullName evidence="6">GAF domain-containing sensor histidine kinase</fullName>
    </submittedName>
</protein>
<feature type="domain" description="Histidine kinase/HSP90-like ATPase" evidence="5">
    <location>
        <begin position="575"/>
        <end position="667"/>
    </location>
</feature>